<evidence type="ECO:0008006" key="4">
    <source>
        <dbReference type="Google" id="ProtNLM"/>
    </source>
</evidence>
<proteinExistence type="predicted"/>
<dbReference type="InterPro" id="IPR011993">
    <property type="entry name" value="PH-like_dom_sf"/>
</dbReference>
<feature type="region of interest" description="Disordered" evidence="1">
    <location>
        <begin position="27"/>
        <end position="102"/>
    </location>
</feature>
<gene>
    <name evidence="2" type="ORF">JTE90_024150</name>
</gene>
<dbReference type="EMBL" id="JAFNEN010000639">
    <property type="protein sequence ID" value="KAG8179304.1"/>
    <property type="molecule type" value="Genomic_DNA"/>
</dbReference>
<accession>A0AAV6U6P1</accession>
<evidence type="ECO:0000313" key="3">
    <source>
        <dbReference type="Proteomes" id="UP000827092"/>
    </source>
</evidence>
<name>A0AAV6U6P1_9ARAC</name>
<dbReference type="Gene3D" id="2.30.29.30">
    <property type="entry name" value="Pleckstrin-homology domain (PH domain)/Phosphotyrosine-binding domain (PTB)"/>
    <property type="match status" value="1"/>
</dbReference>
<protein>
    <recommendedName>
        <fullName evidence="4">Oxysterol-binding protein</fullName>
    </recommendedName>
</protein>
<evidence type="ECO:0000256" key="1">
    <source>
        <dbReference type="SAM" id="MobiDB-lite"/>
    </source>
</evidence>
<dbReference type="Proteomes" id="UP000827092">
    <property type="component" value="Unassembled WGS sequence"/>
</dbReference>
<evidence type="ECO:0000313" key="2">
    <source>
        <dbReference type="EMBL" id="KAG8179304.1"/>
    </source>
</evidence>
<feature type="compositionally biased region" description="Polar residues" evidence="1">
    <location>
        <begin position="52"/>
        <end position="61"/>
    </location>
</feature>
<reference evidence="2 3" key="1">
    <citation type="journal article" date="2022" name="Nat. Ecol. Evol.">
        <title>A masculinizing supergene underlies an exaggerated male reproductive morph in a spider.</title>
        <authorList>
            <person name="Hendrickx F."/>
            <person name="De Corte Z."/>
            <person name="Sonet G."/>
            <person name="Van Belleghem S.M."/>
            <person name="Kostlbacher S."/>
            <person name="Vangestel C."/>
        </authorList>
    </citation>
    <scope>NUCLEOTIDE SEQUENCE [LARGE SCALE GENOMIC DNA]</scope>
    <source>
        <strain evidence="2">W744_W776</strain>
    </source>
</reference>
<comment type="caution">
    <text evidence="2">The sequence shown here is derived from an EMBL/GenBank/DDBJ whole genome shotgun (WGS) entry which is preliminary data.</text>
</comment>
<keyword evidence="3" id="KW-1185">Reference proteome</keyword>
<dbReference type="SUPFAM" id="SSF50729">
    <property type="entry name" value="PH domain-like"/>
    <property type="match status" value="1"/>
</dbReference>
<organism evidence="2 3">
    <name type="scientific">Oedothorax gibbosus</name>
    <dbReference type="NCBI Taxonomy" id="931172"/>
    <lineage>
        <taxon>Eukaryota</taxon>
        <taxon>Metazoa</taxon>
        <taxon>Ecdysozoa</taxon>
        <taxon>Arthropoda</taxon>
        <taxon>Chelicerata</taxon>
        <taxon>Arachnida</taxon>
        <taxon>Araneae</taxon>
        <taxon>Araneomorphae</taxon>
        <taxon>Entelegynae</taxon>
        <taxon>Araneoidea</taxon>
        <taxon>Linyphiidae</taxon>
        <taxon>Erigoninae</taxon>
        <taxon>Oedothorax</taxon>
    </lineage>
</organism>
<sequence length="191" mass="21438">MKFRPLGNNRVVAASWESYLDRSPGGELTPIVESPQGHDLNSDHPMTPRYSEVSSTPSTSPKNDEEGGAFNGSMSLQGDMTVEPSPTSKFDKRESYKAQRKNYRREKKRVAKELSTTLKDPSIVVLGDWLKVRGTLKGWTKLWCVLKPGMLLLYKSPKTHKVDLESTLCLCWGALSVFIGGDFNDNLYSFF</sequence>
<dbReference type="AlphaFoldDB" id="A0AAV6U6P1"/>
<feature type="compositionally biased region" description="Polar residues" evidence="1">
    <location>
        <begin position="72"/>
        <end position="88"/>
    </location>
</feature>